<dbReference type="InterPro" id="IPR036388">
    <property type="entry name" value="WH-like_DNA-bd_sf"/>
</dbReference>
<dbReference type="HAMAP" id="MF_01114">
    <property type="entry name" value="RecX"/>
    <property type="match status" value="1"/>
</dbReference>
<evidence type="ECO:0000259" key="8">
    <source>
        <dbReference type="Pfam" id="PF21981"/>
    </source>
</evidence>
<dbReference type="AlphaFoldDB" id="A0A511JQI3"/>
<dbReference type="InterPro" id="IPR053925">
    <property type="entry name" value="RecX_HTH_3rd"/>
</dbReference>
<reference evidence="10 11" key="1">
    <citation type="submission" date="2019-07" db="EMBL/GenBank/DDBJ databases">
        <title>Whole genome shotgun sequence of Cellulomonas terrae NBRC 100819.</title>
        <authorList>
            <person name="Hosoyama A."/>
            <person name="Uohara A."/>
            <person name="Ohji S."/>
            <person name="Ichikawa N."/>
        </authorList>
    </citation>
    <scope>NUCLEOTIDE SEQUENCE [LARGE SCALE GENOMIC DNA]</scope>
    <source>
        <strain evidence="10 11">NBRC 100819</strain>
    </source>
</reference>
<evidence type="ECO:0000256" key="4">
    <source>
        <dbReference type="ARBA" id="ARBA00022490"/>
    </source>
</evidence>
<evidence type="ECO:0000259" key="9">
    <source>
        <dbReference type="Pfam" id="PF21982"/>
    </source>
</evidence>
<dbReference type="InterPro" id="IPR003783">
    <property type="entry name" value="Regulatory_RecX"/>
</dbReference>
<dbReference type="PANTHER" id="PTHR33602">
    <property type="entry name" value="REGULATORY PROTEIN RECX FAMILY PROTEIN"/>
    <property type="match status" value="1"/>
</dbReference>
<protein>
    <recommendedName>
        <fullName evidence="3 5">Regulatory protein RecX</fullName>
    </recommendedName>
</protein>
<dbReference type="GO" id="GO:0005737">
    <property type="term" value="C:cytoplasm"/>
    <property type="evidence" value="ECO:0007669"/>
    <property type="project" value="UniProtKB-SubCell"/>
</dbReference>
<feature type="domain" description="RecX second three-helical" evidence="7">
    <location>
        <begin position="79"/>
        <end position="120"/>
    </location>
</feature>
<evidence type="ECO:0000313" key="11">
    <source>
        <dbReference type="Proteomes" id="UP000321049"/>
    </source>
</evidence>
<keyword evidence="4 5" id="KW-0963">Cytoplasm</keyword>
<dbReference type="Pfam" id="PF21981">
    <property type="entry name" value="RecX_HTH3"/>
    <property type="match status" value="1"/>
</dbReference>
<dbReference type="Pfam" id="PF21982">
    <property type="entry name" value="RecX_HTH1"/>
    <property type="match status" value="1"/>
</dbReference>
<dbReference type="Proteomes" id="UP000321049">
    <property type="component" value="Unassembled WGS sequence"/>
</dbReference>
<comment type="caution">
    <text evidence="10">The sequence shown here is derived from an EMBL/GenBank/DDBJ whole genome shotgun (WGS) entry which is preliminary data.</text>
</comment>
<evidence type="ECO:0000256" key="3">
    <source>
        <dbReference type="ARBA" id="ARBA00018111"/>
    </source>
</evidence>
<evidence type="ECO:0000256" key="1">
    <source>
        <dbReference type="ARBA" id="ARBA00004496"/>
    </source>
</evidence>
<evidence type="ECO:0000313" key="10">
    <source>
        <dbReference type="EMBL" id="GEM00291.1"/>
    </source>
</evidence>
<gene>
    <name evidence="5 10" type="primary">recX</name>
    <name evidence="10" type="ORF">CTE05_38370</name>
</gene>
<dbReference type="InterPro" id="IPR053926">
    <property type="entry name" value="RecX_HTH_1st"/>
</dbReference>
<name>A0A511JQI3_9CELL</name>
<comment type="function">
    <text evidence="5">Modulates RecA activity.</text>
</comment>
<sequence length="195" mass="21358">MTSSTRRRGRFGTEPPSTGAAAQDAEPDQESVARAIALRLLTSSPRSRAQLAEAMARKDVPDDVAERVLDRFTEVGLIDDTEYARMVVRTRHAERGLSRRAIAVELRRRGIDDETAGDALEQVDADDEEAAARRLVRRKLASTSGLDAQTRSRRTFAALGRRGYPPGLVARLVREELAAQGSTDDSDLDGFDGVH</sequence>
<feature type="domain" description="RecX first three-helical" evidence="9">
    <location>
        <begin position="33"/>
        <end position="71"/>
    </location>
</feature>
<dbReference type="Pfam" id="PF02631">
    <property type="entry name" value="RecX_HTH2"/>
    <property type="match status" value="1"/>
</dbReference>
<keyword evidence="11" id="KW-1185">Reference proteome</keyword>
<evidence type="ECO:0000256" key="6">
    <source>
        <dbReference type="SAM" id="MobiDB-lite"/>
    </source>
</evidence>
<dbReference type="Gene3D" id="1.10.10.10">
    <property type="entry name" value="Winged helix-like DNA-binding domain superfamily/Winged helix DNA-binding domain"/>
    <property type="match status" value="2"/>
</dbReference>
<dbReference type="GO" id="GO:0006282">
    <property type="term" value="P:regulation of DNA repair"/>
    <property type="evidence" value="ECO:0007669"/>
    <property type="project" value="UniProtKB-UniRule"/>
</dbReference>
<comment type="similarity">
    <text evidence="2 5">Belongs to the RecX family.</text>
</comment>
<feature type="compositionally biased region" description="Basic residues" evidence="6">
    <location>
        <begin position="1"/>
        <end position="10"/>
    </location>
</feature>
<proteinExistence type="inferred from homology"/>
<evidence type="ECO:0000256" key="2">
    <source>
        <dbReference type="ARBA" id="ARBA00009695"/>
    </source>
</evidence>
<accession>A0A511JQI3</accession>
<feature type="domain" description="RecX third three-helical" evidence="8">
    <location>
        <begin position="127"/>
        <end position="171"/>
    </location>
</feature>
<evidence type="ECO:0000259" key="7">
    <source>
        <dbReference type="Pfam" id="PF02631"/>
    </source>
</evidence>
<dbReference type="RefSeq" id="WP_146847882.1">
    <property type="nucleotide sequence ID" value="NZ_BJWH01000031.1"/>
</dbReference>
<organism evidence="10 11">
    <name type="scientific">Cellulomonas terrae</name>
    <dbReference type="NCBI Taxonomy" id="311234"/>
    <lineage>
        <taxon>Bacteria</taxon>
        <taxon>Bacillati</taxon>
        <taxon>Actinomycetota</taxon>
        <taxon>Actinomycetes</taxon>
        <taxon>Micrococcales</taxon>
        <taxon>Cellulomonadaceae</taxon>
        <taxon>Cellulomonas</taxon>
    </lineage>
</organism>
<feature type="region of interest" description="Disordered" evidence="6">
    <location>
        <begin position="1"/>
        <end position="29"/>
    </location>
</feature>
<dbReference type="PANTHER" id="PTHR33602:SF1">
    <property type="entry name" value="REGULATORY PROTEIN RECX FAMILY PROTEIN"/>
    <property type="match status" value="1"/>
</dbReference>
<evidence type="ECO:0000256" key="5">
    <source>
        <dbReference type="HAMAP-Rule" id="MF_01114"/>
    </source>
</evidence>
<comment type="subcellular location">
    <subcellularLocation>
        <location evidence="1 5">Cytoplasm</location>
    </subcellularLocation>
</comment>
<dbReference type="EMBL" id="BJWH01000031">
    <property type="protein sequence ID" value="GEM00291.1"/>
    <property type="molecule type" value="Genomic_DNA"/>
</dbReference>
<dbReference type="OrthoDB" id="5244465at2"/>
<dbReference type="InterPro" id="IPR053924">
    <property type="entry name" value="RecX_HTH_2nd"/>
</dbReference>